<feature type="region of interest" description="Disordered" evidence="1">
    <location>
        <begin position="1"/>
        <end position="25"/>
    </location>
</feature>
<proteinExistence type="predicted"/>
<gene>
    <name evidence="2" type="ORF">HMPREF1871_01032</name>
</gene>
<name>A0ABR5TP15_9BACL</name>
<comment type="caution">
    <text evidence="2">The sequence shown here is derived from an EMBL/GenBank/DDBJ whole genome shotgun (WGS) entry which is preliminary data.</text>
</comment>
<dbReference type="EMBL" id="LSDB01000052">
    <property type="protein sequence ID" value="KXB57121.1"/>
    <property type="molecule type" value="Genomic_DNA"/>
</dbReference>
<evidence type="ECO:0000313" key="3">
    <source>
        <dbReference type="Proteomes" id="UP000070467"/>
    </source>
</evidence>
<evidence type="ECO:0000313" key="2">
    <source>
        <dbReference type="EMBL" id="KXB57121.1"/>
    </source>
</evidence>
<keyword evidence="3" id="KW-1185">Reference proteome</keyword>
<reference evidence="2 3" key="1">
    <citation type="submission" date="2016-01" db="EMBL/GenBank/DDBJ databases">
        <authorList>
            <person name="Mitreva M."/>
            <person name="Pepin K.H."/>
            <person name="Mihindukulasuriya K.A."/>
            <person name="Fulton R."/>
            <person name="Fronick C."/>
            <person name="O'Laughlin M."/>
            <person name="Miner T."/>
            <person name="Herter B."/>
            <person name="Rosa B.A."/>
            <person name="Cordes M."/>
            <person name="Tomlinson C."/>
            <person name="Wollam A."/>
            <person name="Palsikar V.B."/>
            <person name="Mardis E.R."/>
            <person name="Wilson R.K."/>
        </authorList>
    </citation>
    <scope>NUCLEOTIDE SEQUENCE [LARGE SCALE GENOMIC DNA]</scope>
    <source>
        <strain evidence="2 3">KA00071</strain>
    </source>
</reference>
<protein>
    <submittedName>
        <fullName evidence="2">Uncharacterized protein</fullName>
    </submittedName>
</protein>
<accession>A0ABR5TP15</accession>
<evidence type="ECO:0000256" key="1">
    <source>
        <dbReference type="SAM" id="MobiDB-lite"/>
    </source>
</evidence>
<organism evidence="2 3">
    <name type="scientific">Gemelliphila asaccharolytica</name>
    <dbReference type="NCBI Taxonomy" id="502393"/>
    <lineage>
        <taxon>Bacteria</taxon>
        <taxon>Bacillati</taxon>
        <taxon>Bacillota</taxon>
        <taxon>Bacilli</taxon>
        <taxon>Bacillales</taxon>
        <taxon>Gemellaceae</taxon>
        <taxon>Gemelliphila</taxon>
    </lineage>
</organism>
<dbReference type="Proteomes" id="UP000070467">
    <property type="component" value="Unassembled WGS sequence"/>
</dbReference>
<sequence length="95" mass="10261">MSKKLLSNNFSTSPALGVENSNVNKSAPIDSKTLVSLSYGPCKSTLSSRVQFPLQTCNALIISSYFFNSSKIGVKSFFANLNSRSTLTFSDKAPQ</sequence>